<sequence length="45" mass="5168">MKTKYTNGNCDFFHDCLNGEDVGGEGSCLNCVHNLEEERWNMNLE</sequence>
<dbReference type="EMBL" id="LAZR01070362">
    <property type="protein sequence ID" value="KKK41922.1"/>
    <property type="molecule type" value="Genomic_DNA"/>
</dbReference>
<evidence type="ECO:0000313" key="1">
    <source>
        <dbReference type="EMBL" id="KKK41922.1"/>
    </source>
</evidence>
<gene>
    <name evidence="1" type="ORF">LCGC14_2432420</name>
</gene>
<proteinExistence type="predicted"/>
<organism evidence="1">
    <name type="scientific">marine sediment metagenome</name>
    <dbReference type="NCBI Taxonomy" id="412755"/>
    <lineage>
        <taxon>unclassified sequences</taxon>
        <taxon>metagenomes</taxon>
        <taxon>ecological metagenomes</taxon>
    </lineage>
</organism>
<accession>A0A0F8VC48</accession>
<protein>
    <submittedName>
        <fullName evidence="1">Uncharacterized protein</fullName>
    </submittedName>
</protein>
<reference evidence="1" key="1">
    <citation type="journal article" date="2015" name="Nature">
        <title>Complex archaea that bridge the gap between prokaryotes and eukaryotes.</title>
        <authorList>
            <person name="Spang A."/>
            <person name="Saw J.H."/>
            <person name="Jorgensen S.L."/>
            <person name="Zaremba-Niedzwiedzka K."/>
            <person name="Martijn J."/>
            <person name="Lind A.E."/>
            <person name="van Eijk R."/>
            <person name="Schleper C."/>
            <person name="Guy L."/>
            <person name="Ettema T.J."/>
        </authorList>
    </citation>
    <scope>NUCLEOTIDE SEQUENCE</scope>
</reference>
<dbReference type="AlphaFoldDB" id="A0A0F8VC48"/>
<feature type="non-terminal residue" evidence="1">
    <location>
        <position position="45"/>
    </location>
</feature>
<comment type="caution">
    <text evidence="1">The sequence shown here is derived from an EMBL/GenBank/DDBJ whole genome shotgun (WGS) entry which is preliminary data.</text>
</comment>
<name>A0A0F8VC48_9ZZZZ</name>